<keyword evidence="6" id="KW-0539">Nucleus</keyword>
<accession>A0A9J6CIX4</accession>
<evidence type="ECO:0000256" key="5">
    <source>
        <dbReference type="ARBA" id="ARBA00023136"/>
    </source>
</evidence>
<evidence type="ECO:0000256" key="3">
    <source>
        <dbReference type="ARBA" id="ARBA00022692"/>
    </source>
</evidence>
<dbReference type="GO" id="GO:0031965">
    <property type="term" value="C:nuclear membrane"/>
    <property type="evidence" value="ECO:0007669"/>
    <property type="project" value="UniProtKB-SubCell"/>
</dbReference>
<evidence type="ECO:0000256" key="9">
    <source>
        <dbReference type="SAM" id="MobiDB-lite"/>
    </source>
</evidence>
<feature type="region of interest" description="Disordered" evidence="9">
    <location>
        <begin position="937"/>
        <end position="962"/>
    </location>
</feature>
<keyword evidence="12" id="KW-1185">Reference proteome</keyword>
<evidence type="ECO:0000313" key="12">
    <source>
        <dbReference type="Proteomes" id="UP001107558"/>
    </source>
</evidence>
<dbReference type="Pfam" id="PF10541">
    <property type="entry name" value="KASH"/>
    <property type="match status" value="1"/>
</dbReference>
<feature type="region of interest" description="Disordered" evidence="9">
    <location>
        <begin position="1002"/>
        <end position="1022"/>
    </location>
</feature>
<dbReference type="PANTHER" id="PTHR21524:SF5">
    <property type="entry name" value="SPECTRIN REPEAT CONTAINING NUCLEAR ENVELOPE PROTEIN 2"/>
    <property type="match status" value="1"/>
</dbReference>
<dbReference type="GO" id="GO:0007010">
    <property type="term" value="P:cytoskeleton organization"/>
    <property type="evidence" value="ECO:0007669"/>
    <property type="project" value="TreeGrafter"/>
</dbReference>
<feature type="topological domain" description="Perinuclear space" evidence="7">
    <location>
        <begin position="1521"/>
        <end position="1546"/>
    </location>
</feature>
<gene>
    <name evidence="11" type="ORF">PVAND_011538</name>
</gene>
<evidence type="ECO:0000256" key="2">
    <source>
        <dbReference type="ARBA" id="ARBA00008619"/>
    </source>
</evidence>
<protein>
    <recommendedName>
        <fullName evidence="10">KASH domain-containing protein</fullName>
    </recommendedName>
</protein>
<evidence type="ECO:0000313" key="11">
    <source>
        <dbReference type="EMBL" id="KAG5682169.1"/>
    </source>
</evidence>
<feature type="compositionally biased region" description="Polar residues" evidence="9">
    <location>
        <begin position="950"/>
        <end position="962"/>
    </location>
</feature>
<comment type="caution">
    <text evidence="11">The sequence shown here is derived from an EMBL/GenBank/DDBJ whole genome shotgun (WGS) entry which is preliminary data.</text>
</comment>
<comment type="similarity">
    <text evidence="2">Belongs to the nesprin family.</text>
</comment>
<keyword evidence="3 7" id="KW-0812">Transmembrane</keyword>
<evidence type="ECO:0000256" key="7">
    <source>
        <dbReference type="PROSITE-ProRule" id="PRU00385"/>
    </source>
</evidence>
<feature type="region of interest" description="Disordered" evidence="9">
    <location>
        <begin position="717"/>
        <end position="764"/>
    </location>
</feature>
<feature type="compositionally biased region" description="Acidic residues" evidence="9">
    <location>
        <begin position="350"/>
        <end position="362"/>
    </location>
</feature>
<dbReference type="GO" id="GO:0048471">
    <property type="term" value="C:perinuclear region of cytoplasm"/>
    <property type="evidence" value="ECO:0007669"/>
    <property type="project" value="TreeGrafter"/>
</dbReference>
<evidence type="ECO:0000256" key="1">
    <source>
        <dbReference type="ARBA" id="ARBA00004126"/>
    </source>
</evidence>
<dbReference type="Proteomes" id="UP001107558">
    <property type="component" value="Chromosome 1"/>
</dbReference>
<dbReference type="GO" id="GO:0006997">
    <property type="term" value="P:nucleus organization"/>
    <property type="evidence" value="ECO:0007669"/>
    <property type="project" value="TreeGrafter"/>
</dbReference>
<feature type="coiled-coil region" evidence="8">
    <location>
        <begin position="1357"/>
        <end position="1412"/>
    </location>
</feature>
<evidence type="ECO:0000256" key="6">
    <source>
        <dbReference type="ARBA" id="ARBA00023242"/>
    </source>
</evidence>
<name>A0A9J6CIX4_POLVA</name>
<comment type="subcellular location">
    <subcellularLocation>
        <location evidence="1">Nucleus membrane</location>
    </subcellularLocation>
</comment>
<feature type="compositionally biased region" description="Basic residues" evidence="9">
    <location>
        <begin position="741"/>
        <end position="752"/>
    </location>
</feature>
<evidence type="ECO:0000256" key="8">
    <source>
        <dbReference type="SAM" id="Coils"/>
    </source>
</evidence>
<dbReference type="GO" id="GO:0019894">
    <property type="term" value="F:kinesin binding"/>
    <property type="evidence" value="ECO:0007669"/>
    <property type="project" value="TreeGrafter"/>
</dbReference>
<evidence type="ECO:0000259" key="10">
    <source>
        <dbReference type="PROSITE" id="PS51049"/>
    </source>
</evidence>
<dbReference type="InterPro" id="IPR012315">
    <property type="entry name" value="KASH"/>
</dbReference>
<organism evidence="11 12">
    <name type="scientific">Polypedilum vanderplanki</name>
    <name type="common">Sleeping chironomid midge</name>
    <dbReference type="NCBI Taxonomy" id="319348"/>
    <lineage>
        <taxon>Eukaryota</taxon>
        <taxon>Metazoa</taxon>
        <taxon>Ecdysozoa</taxon>
        <taxon>Arthropoda</taxon>
        <taxon>Hexapoda</taxon>
        <taxon>Insecta</taxon>
        <taxon>Pterygota</taxon>
        <taxon>Neoptera</taxon>
        <taxon>Endopterygota</taxon>
        <taxon>Diptera</taxon>
        <taxon>Nematocera</taxon>
        <taxon>Chironomoidea</taxon>
        <taxon>Chironomidae</taxon>
        <taxon>Chironominae</taxon>
        <taxon>Polypedilum</taxon>
        <taxon>Polypedilum</taxon>
    </lineage>
</organism>
<feature type="region of interest" description="Disordered" evidence="9">
    <location>
        <begin position="336"/>
        <end position="362"/>
    </location>
</feature>
<feature type="compositionally biased region" description="Polar residues" evidence="9">
    <location>
        <begin position="728"/>
        <end position="737"/>
    </location>
</feature>
<dbReference type="PANTHER" id="PTHR21524">
    <property type="entry name" value="SPECTRIN REPEAT CONTAINING NUCLEAR ENVELOPE PROTEIN 2"/>
    <property type="match status" value="1"/>
</dbReference>
<dbReference type="SMART" id="SM01249">
    <property type="entry name" value="KASH"/>
    <property type="match status" value="1"/>
</dbReference>
<dbReference type="GO" id="GO:0007097">
    <property type="term" value="P:nuclear migration"/>
    <property type="evidence" value="ECO:0007669"/>
    <property type="project" value="TreeGrafter"/>
</dbReference>
<dbReference type="EMBL" id="JADBJN010000001">
    <property type="protein sequence ID" value="KAG5682169.1"/>
    <property type="molecule type" value="Genomic_DNA"/>
</dbReference>
<sequence length="1546" mass="176514">METVVKQDESITNMKEEETIIKESFPSSPPNDIVKHRHLKLLNFMKPSLSLTSLPPPQSPSEKSNDVSSAVAFERPYNSLKKKRDIEQQKELWRRSWESQNSVSTTTSHTGTSTGKNDFWTAYNYIMDNSIIDQCKETNREAKLMTCLEGENLKPIHDTNFSFNSTFAGSQGSQCSDPKRLRRWLREMENRTSKLPSLKEAMKLNANELQKFSVESTDLYREITSNGRFVKESINAIELENTTKTVECSEFDSLDTNATSTTTTSNESSKRGENVRKALERRYHLLYLTLLEKQCLFESLIGKRNLSSPIHNTKQIDTSDDEPIVKIPKFDENTNFTSQKSYNKRNESQIESDIEADSEHSEEEMECVALKSSDCVDSVIVPLKTSSPKIPPTKENNTSPKITTVVKKYKDFSKFNRSNRKSKNCAIFYYKHIDTDNDQKTDNELPIVSSEASEEELWEYANNFNDSNAESMHIINNDKAIDEQVSNENRDFDIAIDINLAQQQHSNNASNTTQLITKEALREYVLEAETLVRQNISTQTSKSEYFLKEILSTKSNQKQQQLQKKLMEKSQKDSVKINRVQEWLKKHQNSNDKDGMTFITTIQTTDCEASGEYTSGSEHSVSSEEITDSVATCLQGIDPLQTSIECLENVSPVHKVTMRSKAPNRRHSDRPWSVSCLSQLTRNSRQSLSDVKMNTETTQSLANFSISESALNKLQKYKTTSESDSRNCNKNTNNSVGSKNSLKKRKKLRKKSLSSMKKSESGSDIQIAVQNQQTQHTPKNVLKSMSKSENFNVTLMEDLSTAISLMSIMKNKQDTNLPQAQKPESEDEQEMKAPDFKIGSITNVYGNPHSLNLGSLAALSNYNNEDCCETNEAVTENLSSFSEHNMWDNYMEKYNSEAYSEDRDIDGARKLLDFGDDYRNFIDSQSDCCSSLSAANQLDSLSPPRHRRNISNNKNISLPSSNDNSMKLLLQQRIQEIPEMERQRDRKLNIALEKLRVKSNDHEHISNQNLSSSDEDDNNGGKKILAESLKNLEQTQYLRMANSQLLLAEDYDEIIRTCLSNIEQLECLKQHGIVNQKNVNVKIYSIQPFTMIMKVSTGVQTDDLIASWNNLLSWSENAGIARRLQEEIIVQRQLLDSFDINSAWVLNTEEAIREKIYELNNSREELYKHRPNMLKLNASVHSWLSRQEMHRNRNQKNDLESINNEQTTQSDLSTFADDELYRFLKDEIVSLYAKWDFINCNITTRLESLKQSLVCWKQFENGFEEFQENLSKDLGALNNLKGAIEEGATSPEELVDNVQQVSKLLSEKIENRIQTISTNEDFMLHPEAALKFITNQSSNGGSYQSDSGISDEGFSELSERERRLIALKKIAKQLETALSPSSEVLKTITQRMEAAENELKVLQNTCRELIVRTSSQLLKQQGIELPQHAQSQINVQIPIITIKNNKLKRSLPRRNKRKSPSTVKKINEIDQVSSNEETDTSDMDESKNSKWWFMRRVAKLAIPFQLTILTLFCVACLLEPRCCDTLNNLTSSLTPQLRYINGKPPT</sequence>
<feature type="topological domain" description="Cytoplasmic" evidence="7">
    <location>
        <begin position="1"/>
        <end position="1499"/>
    </location>
</feature>
<dbReference type="PROSITE" id="PS51049">
    <property type="entry name" value="KASH"/>
    <property type="match status" value="1"/>
</dbReference>
<keyword evidence="4" id="KW-1133">Transmembrane helix</keyword>
<proteinExistence type="inferred from homology"/>
<reference evidence="11" key="1">
    <citation type="submission" date="2021-03" db="EMBL/GenBank/DDBJ databases">
        <title>Chromosome level genome of the anhydrobiotic midge Polypedilum vanderplanki.</title>
        <authorList>
            <person name="Yoshida Y."/>
            <person name="Kikawada T."/>
            <person name="Gusev O."/>
        </authorList>
    </citation>
    <scope>NUCLEOTIDE SEQUENCE</scope>
    <source>
        <strain evidence="11">NIAS01</strain>
        <tissue evidence="11">Whole body or cell culture</tissue>
    </source>
</reference>
<feature type="domain" description="KASH" evidence="10">
    <location>
        <begin position="1491"/>
        <end position="1546"/>
    </location>
</feature>
<keyword evidence="5 7" id="KW-0472">Membrane</keyword>
<evidence type="ECO:0000256" key="4">
    <source>
        <dbReference type="ARBA" id="ARBA00022989"/>
    </source>
</evidence>
<dbReference type="OrthoDB" id="10041151at2759"/>
<keyword evidence="8" id="KW-0175">Coiled coil</keyword>